<keyword evidence="2" id="KW-1185">Reference proteome</keyword>
<gene>
    <name evidence="1" type="ORF">PXEA_LOCUS35885</name>
</gene>
<sequence length="129" mass="14923">MCDLPEDVSRDCARLNGSRSVSFPVREKSDLYLSPLRLFFCHFSRRFRGFMKKTTSSRPFETVQLKSMIPSVDEVRKSGYCHGLTVWLPEQRHYMQACLLNDKSLVAGALAYRLGCRRFAPRDNHSSTR</sequence>
<accession>A0A448XQL4</accession>
<organism evidence="1 2">
    <name type="scientific">Protopolystoma xenopodis</name>
    <dbReference type="NCBI Taxonomy" id="117903"/>
    <lineage>
        <taxon>Eukaryota</taxon>
        <taxon>Metazoa</taxon>
        <taxon>Spiralia</taxon>
        <taxon>Lophotrochozoa</taxon>
        <taxon>Platyhelminthes</taxon>
        <taxon>Monogenea</taxon>
        <taxon>Polyopisthocotylea</taxon>
        <taxon>Polystomatidea</taxon>
        <taxon>Polystomatidae</taxon>
        <taxon>Protopolystoma</taxon>
    </lineage>
</organism>
<name>A0A448XQL4_9PLAT</name>
<protein>
    <submittedName>
        <fullName evidence="1">Uncharacterized protein</fullName>
    </submittedName>
</protein>
<dbReference type="EMBL" id="CAAALY010274446">
    <property type="protein sequence ID" value="VEL42445.1"/>
    <property type="molecule type" value="Genomic_DNA"/>
</dbReference>
<reference evidence="1" key="1">
    <citation type="submission" date="2018-11" db="EMBL/GenBank/DDBJ databases">
        <authorList>
            <consortium name="Pathogen Informatics"/>
        </authorList>
    </citation>
    <scope>NUCLEOTIDE SEQUENCE</scope>
</reference>
<dbReference type="AlphaFoldDB" id="A0A448XQL4"/>
<proteinExistence type="predicted"/>
<evidence type="ECO:0000313" key="1">
    <source>
        <dbReference type="EMBL" id="VEL42445.1"/>
    </source>
</evidence>
<dbReference type="Proteomes" id="UP000784294">
    <property type="component" value="Unassembled WGS sequence"/>
</dbReference>
<evidence type="ECO:0000313" key="2">
    <source>
        <dbReference type="Proteomes" id="UP000784294"/>
    </source>
</evidence>
<comment type="caution">
    <text evidence="1">The sequence shown here is derived from an EMBL/GenBank/DDBJ whole genome shotgun (WGS) entry which is preliminary data.</text>
</comment>